<dbReference type="PATRIC" id="fig|219572.3.peg.1200"/>
<dbReference type="EMBL" id="CP015600">
    <property type="protein sequence ID" value="ANF84619.1"/>
    <property type="molecule type" value="Genomic_DNA"/>
</dbReference>
<dbReference type="AlphaFoldDB" id="A0A172YXW9"/>
<dbReference type="KEGG" id="panr:A7J50_1180"/>
<dbReference type="STRING" id="219572.A7J50_1180"/>
<organism evidence="1 2">
    <name type="scientific">Pseudomonas antarctica</name>
    <dbReference type="NCBI Taxonomy" id="219572"/>
    <lineage>
        <taxon>Bacteria</taxon>
        <taxon>Pseudomonadati</taxon>
        <taxon>Pseudomonadota</taxon>
        <taxon>Gammaproteobacteria</taxon>
        <taxon>Pseudomonadales</taxon>
        <taxon>Pseudomonadaceae</taxon>
        <taxon>Pseudomonas</taxon>
    </lineage>
</organism>
<evidence type="ECO:0000313" key="1">
    <source>
        <dbReference type="EMBL" id="ANF84619.1"/>
    </source>
</evidence>
<reference evidence="1 2" key="1">
    <citation type="submission" date="2016-05" db="EMBL/GenBank/DDBJ databases">
        <title>Complete genome sequence of Pseudomonas antarctica PAMC 27494.</title>
        <authorList>
            <person name="Lee J."/>
        </authorList>
    </citation>
    <scope>NUCLEOTIDE SEQUENCE [LARGE SCALE GENOMIC DNA]</scope>
    <source>
        <strain evidence="1 2">PAMC 27494</strain>
    </source>
</reference>
<accession>A0A172YXW9</accession>
<gene>
    <name evidence="1" type="ORF">A7J50_1180</name>
</gene>
<proteinExistence type="predicted"/>
<protein>
    <submittedName>
        <fullName evidence="1">Uncharacterized protein</fullName>
    </submittedName>
</protein>
<name>A0A172YXW9_9PSED</name>
<sequence>MKKYSKNELKAQIIELSIDHHRSSLAVSRRRNELNDMYQTYFRAHGEPEPNHRGIRLDDPRYAGVIEYTNDACTALHKARQKRYSAKRRLDTAVRRLMILTGASFAVPDALVAKRPALTLVRRATASGETLQ</sequence>
<evidence type="ECO:0000313" key="2">
    <source>
        <dbReference type="Proteomes" id="UP000077829"/>
    </source>
</evidence>
<dbReference type="RefSeq" id="WP_064450955.1">
    <property type="nucleotide sequence ID" value="NZ_CP015600.1"/>
</dbReference>
<dbReference type="Proteomes" id="UP000077829">
    <property type="component" value="Chromosome"/>
</dbReference>